<dbReference type="VEuPathDB" id="FungiDB:PHYBLDRAFT_162226"/>
<dbReference type="RefSeq" id="XP_018297186.1">
    <property type="nucleotide sequence ID" value="XM_018434589.1"/>
</dbReference>
<keyword evidence="2" id="KW-1185">Reference proteome</keyword>
<protein>
    <submittedName>
        <fullName evidence="1">Uncharacterized protein</fullName>
    </submittedName>
</protein>
<dbReference type="InParanoid" id="A0A167Q696"/>
<evidence type="ECO:0000313" key="2">
    <source>
        <dbReference type="Proteomes" id="UP000077315"/>
    </source>
</evidence>
<evidence type="ECO:0000313" key="1">
    <source>
        <dbReference type="EMBL" id="OAD79146.1"/>
    </source>
</evidence>
<dbReference type="GeneID" id="28995495"/>
<organism evidence="1 2">
    <name type="scientific">Phycomyces blakesleeanus (strain ATCC 8743b / DSM 1359 / FGSC 10004 / NBRC 33097 / NRRL 1555)</name>
    <dbReference type="NCBI Taxonomy" id="763407"/>
    <lineage>
        <taxon>Eukaryota</taxon>
        <taxon>Fungi</taxon>
        <taxon>Fungi incertae sedis</taxon>
        <taxon>Mucoromycota</taxon>
        <taxon>Mucoromycotina</taxon>
        <taxon>Mucoromycetes</taxon>
        <taxon>Mucorales</taxon>
        <taxon>Phycomycetaceae</taxon>
        <taxon>Phycomyces</taxon>
    </lineage>
</organism>
<dbReference type="AlphaFoldDB" id="A0A167Q696"/>
<name>A0A167Q696_PHYB8</name>
<dbReference type="Proteomes" id="UP000077315">
    <property type="component" value="Unassembled WGS sequence"/>
</dbReference>
<proteinExistence type="predicted"/>
<reference evidence="2" key="1">
    <citation type="submission" date="2015-06" db="EMBL/GenBank/DDBJ databases">
        <title>Expansion of signal transduction pathways in fungi by whole-genome duplication.</title>
        <authorList>
            <consortium name="DOE Joint Genome Institute"/>
            <person name="Corrochano L.M."/>
            <person name="Kuo A."/>
            <person name="Marcet-Houben M."/>
            <person name="Polaino S."/>
            <person name="Salamov A."/>
            <person name="Villalobos J.M."/>
            <person name="Alvarez M.I."/>
            <person name="Avalos J."/>
            <person name="Benito E.P."/>
            <person name="Benoit I."/>
            <person name="Burger G."/>
            <person name="Camino L.P."/>
            <person name="Canovas D."/>
            <person name="Cerda-Olmedo E."/>
            <person name="Cheng J.-F."/>
            <person name="Dominguez A."/>
            <person name="Elias M."/>
            <person name="Eslava A.P."/>
            <person name="Glaser F."/>
            <person name="Grimwood J."/>
            <person name="Gutierrez G."/>
            <person name="Heitman J."/>
            <person name="Henrissat B."/>
            <person name="Iturriaga E.A."/>
            <person name="Lang B.F."/>
            <person name="Lavin J.L."/>
            <person name="Lee S."/>
            <person name="Li W."/>
            <person name="Lindquist E."/>
            <person name="Lopez-Garcia S."/>
            <person name="Luque E.M."/>
            <person name="Marcos A.T."/>
            <person name="Martin J."/>
            <person name="McCluskey K."/>
            <person name="Medina H.R."/>
            <person name="Miralles-Duran A."/>
            <person name="Miyazaki A."/>
            <person name="Munoz-Torres E."/>
            <person name="Oguiza J.A."/>
            <person name="Ohm R."/>
            <person name="Olmedo M."/>
            <person name="Orejas M."/>
            <person name="Ortiz-Castellanos L."/>
            <person name="Pisabarro A.G."/>
            <person name="Rodriguez-Romero J."/>
            <person name="Ruiz-Herrera J."/>
            <person name="Ruiz-Vazquez R."/>
            <person name="Sanz C."/>
            <person name="Schackwitz W."/>
            <person name="Schmutz J."/>
            <person name="Shahriari M."/>
            <person name="Shelest E."/>
            <person name="Silva-Franco F."/>
            <person name="Soanes D."/>
            <person name="Syed K."/>
            <person name="Tagua V.G."/>
            <person name="Talbot N.J."/>
            <person name="Thon M."/>
            <person name="De vries R.P."/>
            <person name="Wiebenga A."/>
            <person name="Yadav J.S."/>
            <person name="Braun E.L."/>
            <person name="Baker S."/>
            <person name="Garre V."/>
            <person name="Horwitz B."/>
            <person name="Torres-Martinez S."/>
            <person name="Idnurm A."/>
            <person name="Herrera-Estrella A."/>
            <person name="Gabaldon T."/>
            <person name="Grigoriev I.V."/>
        </authorList>
    </citation>
    <scope>NUCLEOTIDE SEQUENCE [LARGE SCALE GENOMIC DNA]</scope>
    <source>
        <strain evidence="2">NRRL 1555(-)</strain>
    </source>
</reference>
<accession>A0A167Q696</accession>
<gene>
    <name evidence="1" type="ORF">PHYBLDRAFT_162226</name>
</gene>
<dbReference type="EMBL" id="KV440972">
    <property type="protein sequence ID" value="OAD79146.1"/>
    <property type="molecule type" value="Genomic_DNA"/>
</dbReference>
<sequence>MRTILDHVDNVQEIHSNQGDFIVLQSYAVELQARRPRAALLQRIGSRKHKLKRENSIKNPLSVSRELTWGIMMCLEKEDQGNRFSAQYKACSAIMIHRRSYNTKLILSHCLATSIEHEDRGCAMNVQVTPEMNHLVDCGTRSLLNDCKAPMVPLSENGLGEEAQMEAVGHYFALLE</sequence>